<dbReference type="GO" id="GO:0006457">
    <property type="term" value="P:protein folding"/>
    <property type="evidence" value="ECO:0007669"/>
    <property type="project" value="TreeGrafter"/>
</dbReference>
<evidence type="ECO:0000313" key="3">
    <source>
        <dbReference type="Proteomes" id="UP000095287"/>
    </source>
</evidence>
<dbReference type="InterPro" id="IPR002130">
    <property type="entry name" value="Cyclophilin-type_PPIase_dom"/>
</dbReference>
<dbReference type="GO" id="GO:0005737">
    <property type="term" value="C:cytoplasm"/>
    <property type="evidence" value="ECO:0007669"/>
    <property type="project" value="TreeGrafter"/>
</dbReference>
<feature type="region of interest" description="Disordered" evidence="1">
    <location>
        <begin position="197"/>
        <end position="254"/>
    </location>
</feature>
<sequence>MDPRVYFHLVTEKGDDLGRVVFTLSSRTHPYLSENFRLLCTGERSCEMGVDLHYKKTHFHAICPKQGIIVGGDIVNRNGSGGHAATDVSFTARNPSLPIKAGTLCMLNQSPKSTRFDSQFFIIVDDIDYCEDGVAFGTVTEGLDVLKQEKPIVRLDPSWPEKIWTSKDPRIVALITGLRPKDKNQKAAAGPVSCQWNRTLRANSGRPDRSSGRSKRGYKERRADGSSTFDRLRVDASRNVSDDEVKKPRGPSISSEFRSSLAVLLATLCAASQAQVMLKAPPVAVPMTRPILPWLGRYYAEAGKPIRPVIEGENPPRGPTPPQDAHFAQAGPGAPPLGQAPSQQGAPRPQGPSGYASPTQQYGPLQGLPAQEHPGYGVPQQPTPAQYPGYGNASPHVGPVPGYGPPSPAAPQQIRGPGPAVPPPQQHQGMASPPGYSTPPGVAPQPGYGTPPGGRSEASPPQGPVYTSNEPIQGAIYNPPRLPLMAPTLRPAPELLPPPLMAPAFAPPPSPGMVAPAPVIVEEVEEIVPEVPVPAVAPPPPPPALPVLRPATAPVYAAPMPPPVVVAPLPMAIRGNPVFAGPRIAQVLAPGLVPGVPRAPVVPAVYNPLTGVTTLIGSNKAKKSN</sequence>
<evidence type="ECO:0000259" key="2">
    <source>
        <dbReference type="PROSITE" id="PS50072"/>
    </source>
</evidence>
<dbReference type="Gene3D" id="2.40.100.10">
    <property type="entry name" value="Cyclophilin-like"/>
    <property type="match status" value="1"/>
</dbReference>
<dbReference type="PANTHER" id="PTHR11071">
    <property type="entry name" value="PEPTIDYL-PROLYL CIS-TRANS ISOMERASE"/>
    <property type="match status" value="1"/>
</dbReference>
<dbReference type="GO" id="GO:0016018">
    <property type="term" value="F:cyclosporin A binding"/>
    <property type="evidence" value="ECO:0007669"/>
    <property type="project" value="TreeGrafter"/>
</dbReference>
<evidence type="ECO:0000256" key="1">
    <source>
        <dbReference type="SAM" id="MobiDB-lite"/>
    </source>
</evidence>
<accession>A0A1I8A2H3</accession>
<dbReference type="PANTHER" id="PTHR11071:SF561">
    <property type="entry name" value="PEPTIDYL-PROLYL CIS-TRANS ISOMERASE D-RELATED"/>
    <property type="match status" value="1"/>
</dbReference>
<feature type="compositionally biased region" description="Low complexity" evidence="1">
    <location>
        <begin position="328"/>
        <end position="347"/>
    </location>
</feature>
<dbReference type="PRINTS" id="PR01218">
    <property type="entry name" value="PSTLEXTENSIN"/>
</dbReference>
<dbReference type="InterPro" id="IPR029000">
    <property type="entry name" value="Cyclophilin-like_dom_sf"/>
</dbReference>
<feature type="domain" description="PPIase cyclophilin-type" evidence="2">
    <location>
        <begin position="7"/>
        <end position="148"/>
    </location>
</feature>
<evidence type="ECO:0000313" key="4">
    <source>
        <dbReference type="WBParaSite" id="L893_g32224.t1"/>
    </source>
</evidence>
<dbReference type="GO" id="GO:0003755">
    <property type="term" value="F:peptidyl-prolyl cis-trans isomerase activity"/>
    <property type="evidence" value="ECO:0007669"/>
    <property type="project" value="InterPro"/>
</dbReference>
<proteinExistence type="predicted"/>
<dbReference type="PROSITE" id="PS50072">
    <property type="entry name" value="CSA_PPIASE_2"/>
    <property type="match status" value="1"/>
</dbReference>
<dbReference type="WBParaSite" id="L893_g32224.t1">
    <property type="protein sequence ID" value="L893_g32224.t1"/>
    <property type="gene ID" value="L893_g32224"/>
</dbReference>
<reference evidence="4" key="1">
    <citation type="submission" date="2016-11" db="UniProtKB">
        <authorList>
            <consortium name="WormBaseParasite"/>
        </authorList>
    </citation>
    <scope>IDENTIFICATION</scope>
</reference>
<dbReference type="Proteomes" id="UP000095287">
    <property type="component" value="Unplaced"/>
</dbReference>
<dbReference type="AlphaFoldDB" id="A0A1I8A2H3"/>
<organism evidence="3 4">
    <name type="scientific">Steinernema glaseri</name>
    <dbReference type="NCBI Taxonomy" id="37863"/>
    <lineage>
        <taxon>Eukaryota</taxon>
        <taxon>Metazoa</taxon>
        <taxon>Ecdysozoa</taxon>
        <taxon>Nematoda</taxon>
        <taxon>Chromadorea</taxon>
        <taxon>Rhabditida</taxon>
        <taxon>Tylenchina</taxon>
        <taxon>Panagrolaimomorpha</taxon>
        <taxon>Strongyloidoidea</taxon>
        <taxon>Steinernematidae</taxon>
        <taxon>Steinernema</taxon>
    </lineage>
</organism>
<dbReference type="InterPro" id="IPR003882">
    <property type="entry name" value="Pistil_extensin"/>
</dbReference>
<protein>
    <submittedName>
        <fullName evidence="4">PPIase cyclophilin-type domain-containing protein</fullName>
    </submittedName>
</protein>
<feature type="region of interest" description="Disordered" evidence="1">
    <location>
        <begin position="309"/>
        <end position="474"/>
    </location>
</feature>
<keyword evidence="3" id="KW-1185">Reference proteome</keyword>
<dbReference type="SUPFAM" id="SSF50891">
    <property type="entry name" value="Cyclophilin-like"/>
    <property type="match status" value="1"/>
</dbReference>
<name>A0A1I8A2H3_9BILA</name>
<dbReference type="Pfam" id="PF00160">
    <property type="entry name" value="Pro_isomerase"/>
    <property type="match status" value="1"/>
</dbReference>
<feature type="compositionally biased region" description="Basic and acidic residues" evidence="1">
    <location>
        <begin position="220"/>
        <end position="247"/>
    </location>
</feature>